<feature type="compositionally biased region" description="Low complexity" evidence="5">
    <location>
        <begin position="88"/>
        <end position="103"/>
    </location>
</feature>
<sequence length="168" mass="18083">MQGVETIREFIASAAVTLILDFPFLLTLVPKGEQLFADVEIKNDDVGFVQVGQSAHVKLASYPFQKYGMLTGKVIRISADASEVKPATNQSTSTGSQSNSESNPLTNVSTYKVRVKLDQQALSGPNGSALVITPGMQAVAEINQGKRTVLEYLLSPVQKAVQEAGRER</sequence>
<keyword evidence="3" id="KW-1133">Transmembrane helix</keyword>
<protein>
    <submittedName>
        <fullName evidence="7">HlyD family secretion protein</fullName>
    </submittedName>
</protein>
<evidence type="ECO:0000313" key="8">
    <source>
        <dbReference type="Proteomes" id="UP001596379"/>
    </source>
</evidence>
<dbReference type="PANTHER" id="PTHR30386:SF26">
    <property type="entry name" value="TRANSPORT PROTEIN COMB"/>
    <property type="match status" value="1"/>
</dbReference>
<accession>A0ABW2J7Q5</accession>
<reference evidence="8" key="1">
    <citation type="journal article" date="2019" name="Int. J. Syst. Evol. Microbiol.">
        <title>The Global Catalogue of Microorganisms (GCM) 10K type strain sequencing project: providing services to taxonomists for standard genome sequencing and annotation.</title>
        <authorList>
            <consortium name="The Broad Institute Genomics Platform"/>
            <consortium name="The Broad Institute Genome Sequencing Center for Infectious Disease"/>
            <person name="Wu L."/>
            <person name="Ma J."/>
        </authorList>
    </citation>
    <scope>NUCLEOTIDE SEQUENCE [LARGE SCALE GENOMIC DNA]</scope>
    <source>
        <strain evidence="8">CCUG 36956</strain>
    </source>
</reference>
<evidence type="ECO:0000259" key="6">
    <source>
        <dbReference type="Pfam" id="PF26002"/>
    </source>
</evidence>
<dbReference type="Proteomes" id="UP001596379">
    <property type="component" value="Unassembled WGS sequence"/>
</dbReference>
<comment type="caution">
    <text evidence="7">The sequence shown here is derived from an EMBL/GenBank/DDBJ whole genome shotgun (WGS) entry which is preliminary data.</text>
</comment>
<gene>
    <name evidence="7" type="ORF">ACFQO0_14060</name>
</gene>
<dbReference type="Gene3D" id="2.40.30.170">
    <property type="match status" value="1"/>
</dbReference>
<evidence type="ECO:0000256" key="1">
    <source>
        <dbReference type="ARBA" id="ARBA00004167"/>
    </source>
</evidence>
<dbReference type="PANTHER" id="PTHR30386">
    <property type="entry name" value="MEMBRANE FUSION SUBUNIT OF EMRAB-TOLC MULTIDRUG EFFLUX PUMP"/>
    <property type="match status" value="1"/>
</dbReference>
<proteinExistence type="predicted"/>
<feature type="domain" description="AprE-like beta-barrel" evidence="6">
    <location>
        <begin position="35"/>
        <end position="144"/>
    </location>
</feature>
<dbReference type="InterPro" id="IPR050739">
    <property type="entry name" value="MFP"/>
</dbReference>
<evidence type="ECO:0000256" key="3">
    <source>
        <dbReference type="ARBA" id="ARBA00022989"/>
    </source>
</evidence>
<evidence type="ECO:0000256" key="2">
    <source>
        <dbReference type="ARBA" id="ARBA00022692"/>
    </source>
</evidence>
<evidence type="ECO:0000313" key="7">
    <source>
        <dbReference type="EMBL" id="MFC7299564.1"/>
    </source>
</evidence>
<comment type="subcellular location">
    <subcellularLocation>
        <location evidence="1">Membrane</location>
        <topology evidence="1">Single-pass membrane protein</topology>
    </subcellularLocation>
</comment>
<dbReference type="InterPro" id="IPR058982">
    <property type="entry name" value="Beta-barrel_AprE"/>
</dbReference>
<name>A0ABW2J7Q5_9BURK</name>
<evidence type="ECO:0000256" key="5">
    <source>
        <dbReference type="SAM" id="MobiDB-lite"/>
    </source>
</evidence>
<keyword evidence="2" id="KW-0812">Transmembrane</keyword>
<keyword evidence="8" id="KW-1185">Reference proteome</keyword>
<organism evidence="7 8">
    <name type="scientific">Herminiimonas aquatilis</name>
    <dbReference type="NCBI Taxonomy" id="345342"/>
    <lineage>
        <taxon>Bacteria</taxon>
        <taxon>Pseudomonadati</taxon>
        <taxon>Pseudomonadota</taxon>
        <taxon>Betaproteobacteria</taxon>
        <taxon>Burkholderiales</taxon>
        <taxon>Oxalobacteraceae</taxon>
        <taxon>Herminiimonas</taxon>
    </lineage>
</organism>
<dbReference type="RefSeq" id="WP_382235685.1">
    <property type="nucleotide sequence ID" value="NZ_JBHTCC010000003.1"/>
</dbReference>
<dbReference type="PRINTS" id="PR01490">
    <property type="entry name" value="RTXTOXIND"/>
</dbReference>
<dbReference type="EMBL" id="JBHTCC010000003">
    <property type="protein sequence ID" value="MFC7299564.1"/>
    <property type="molecule type" value="Genomic_DNA"/>
</dbReference>
<keyword evidence="4" id="KW-0472">Membrane</keyword>
<evidence type="ECO:0000256" key="4">
    <source>
        <dbReference type="ARBA" id="ARBA00023136"/>
    </source>
</evidence>
<feature type="region of interest" description="Disordered" evidence="5">
    <location>
        <begin position="85"/>
        <end position="105"/>
    </location>
</feature>
<dbReference type="Pfam" id="PF26002">
    <property type="entry name" value="Beta-barrel_AprE"/>
    <property type="match status" value="1"/>
</dbReference>